<dbReference type="InterPro" id="IPR012334">
    <property type="entry name" value="Pectin_lyas_fold"/>
</dbReference>
<dbReference type="EMBL" id="ALAO01000276">
    <property type="protein sequence ID" value="EKO38212.1"/>
    <property type="molecule type" value="Genomic_DNA"/>
</dbReference>
<accession>K6FHZ2</accession>
<gene>
    <name evidence="2" type="ORF">B193_3094</name>
</gene>
<organism evidence="2 3">
    <name type="scientific">Solidesulfovibrio magneticus str. Maddingley MBC34</name>
    <dbReference type="NCBI Taxonomy" id="1206767"/>
    <lineage>
        <taxon>Bacteria</taxon>
        <taxon>Pseudomonadati</taxon>
        <taxon>Thermodesulfobacteriota</taxon>
        <taxon>Desulfovibrionia</taxon>
        <taxon>Desulfovibrionales</taxon>
        <taxon>Desulfovibrionaceae</taxon>
        <taxon>Solidesulfovibrio</taxon>
    </lineage>
</organism>
<evidence type="ECO:0000313" key="2">
    <source>
        <dbReference type="EMBL" id="EKO38212.1"/>
    </source>
</evidence>
<protein>
    <recommendedName>
        <fullName evidence="4">DUF1565 domain-containing protein</fullName>
    </recommendedName>
</protein>
<sequence>MNSKLYALGRVRGAACCFLALAALLLLHVAPAGAVTRYVDAAVASSGDGASWTTAFKTIQDGLNAAASGDTVEVAGGTYAESLTTVTAGVTVAGSTASGKNGPVRVLGPADSSVLTVSHQTVWRRLTFDGSQNAADWYVVRVSSGAPTFDQCVIGPGQRLLNISTGGATFTRTTLQEARWAATGFSNIVYVNAGAAAPVTFDYCLFGDMQFGYINIATASQVAFNNCLLAGFLGEILYVPSGVAVSGGVNLTNCLAMGNGYATQALIINDSSSTAVTLTNCLIQDMAPVNMNLARFAGNVTEVSPLSPGSPKLAHGRRPALLNLGIDDAEHIPFFAQVAALANSTYGMKMTSAVDAADASDANWTTLQPLVNAGNEVAAHSAHHVYLPETKLMTLTYSGPGTNVVVAVAGGGTGTPATSLAVSATGDSVANFSLDLSAPTSIGDICGAINAKSGFTCGLITETGTSYTSGPVLARDLAQVAGVSIKNVTATLLRDDAQFFADEIAAPKATIEHKLSAASGGSYACTSFVYPFLGENPTVRAAVAGAGYLAARNGYNGFYAMGGFYSGTTPSGYDALDIWAVQPGAVFGNLDKGLTPEVMAQRVSAFLEWAKFTGAAVSLFSHGEDEYSLSEWSALLALIAADPDVTVTTLAGIQAYLAANAQSAVNLVYTRTVWPDVADYQPLAGSPLLDAGAAYAAAKTDFGGQLVPAGTIPSVGLYQRGTASSGFTPAPLMLLLLQ</sequence>
<dbReference type="Proteomes" id="UP000006272">
    <property type="component" value="Unassembled WGS sequence"/>
</dbReference>
<feature type="signal peptide" evidence="1">
    <location>
        <begin position="1"/>
        <end position="34"/>
    </location>
</feature>
<keyword evidence="1" id="KW-0732">Signal</keyword>
<dbReference type="SUPFAM" id="SSF51126">
    <property type="entry name" value="Pectin lyase-like"/>
    <property type="match status" value="1"/>
</dbReference>
<feature type="chain" id="PRO_5003894815" description="DUF1565 domain-containing protein" evidence="1">
    <location>
        <begin position="35"/>
        <end position="738"/>
    </location>
</feature>
<evidence type="ECO:0000313" key="3">
    <source>
        <dbReference type="Proteomes" id="UP000006272"/>
    </source>
</evidence>
<dbReference type="Gene3D" id="2.160.20.10">
    <property type="entry name" value="Single-stranded right-handed beta-helix, Pectin lyase-like"/>
    <property type="match status" value="1"/>
</dbReference>
<dbReference type="Gene3D" id="3.20.20.370">
    <property type="entry name" value="Glycoside hydrolase/deacetylase"/>
    <property type="match status" value="1"/>
</dbReference>
<dbReference type="InterPro" id="IPR011050">
    <property type="entry name" value="Pectin_lyase_fold/virulence"/>
</dbReference>
<evidence type="ECO:0000256" key="1">
    <source>
        <dbReference type="SAM" id="SignalP"/>
    </source>
</evidence>
<comment type="caution">
    <text evidence="2">The sequence shown here is derived from an EMBL/GenBank/DDBJ whole genome shotgun (WGS) entry which is preliminary data.</text>
</comment>
<proteinExistence type="predicted"/>
<name>K6FHZ2_9BACT</name>
<evidence type="ECO:0008006" key="4">
    <source>
        <dbReference type="Google" id="ProtNLM"/>
    </source>
</evidence>
<dbReference type="PATRIC" id="fig|1206767.3.peg.3038"/>
<reference evidence="2 3" key="1">
    <citation type="submission" date="2012-07" db="EMBL/GenBank/DDBJ databases">
        <title>Draft genome sequence of Desulfovibrio magneticus str. Maddingley MBC34 obtained from a metagenomic sequence of a methanogenic enrichment isolated from coal-seam formation water in Victoria, Australia.</title>
        <authorList>
            <person name="Greenfield P."/>
            <person name="Hendry P."/>
            <person name="Li D."/>
            <person name="Rosewarne C.P."/>
            <person name="Tran-Dinh N."/>
            <person name="Elbourne L.D.H."/>
            <person name="Paulsen I.T."/>
            <person name="Midgley D.J."/>
        </authorList>
    </citation>
    <scope>NUCLEOTIDE SEQUENCE [LARGE SCALE GENOMIC DNA]</scope>
    <source>
        <strain evidence="3">Maddingley MBC34</strain>
    </source>
</reference>
<dbReference type="AlphaFoldDB" id="K6FHZ2"/>